<gene>
    <name evidence="6" type="primary">Sspo_0</name>
    <name evidence="6" type="ORF">PTEMEL_R05895</name>
</gene>
<dbReference type="InterPro" id="IPR036084">
    <property type="entry name" value="Ser_inhib-like_sf"/>
</dbReference>
<dbReference type="Pfam" id="PF01826">
    <property type="entry name" value="TIL"/>
    <property type="match status" value="1"/>
</dbReference>
<proteinExistence type="predicted"/>
<dbReference type="PROSITE" id="PS51233">
    <property type="entry name" value="VWFD"/>
    <property type="match status" value="1"/>
</dbReference>
<dbReference type="SMART" id="SM00832">
    <property type="entry name" value="C8"/>
    <property type="match status" value="1"/>
</dbReference>
<evidence type="ECO:0000256" key="1">
    <source>
        <dbReference type="ARBA" id="ARBA00004613"/>
    </source>
</evidence>
<dbReference type="InterPro" id="IPR050780">
    <property type="entry name" value="Mucin_vWF_Thrombospondin_sf"/>
</dbReference>
<dbReference type="PANTHER" id="PTHR11339">
    <property type="entry name" value="EXTRACELLULAR MATRIX GLYCOPROTEIN RELATED"/>
    <property type="match status" value="1"/>
</dbReference>
<evidence type="ECO:0000313" key="7">
    <source>
        <dbReference type="Proteomes" id="UP000603297"/>
    </source>
</evidence>
<accession>A0A852N7M3</accession>
<dbReference type="Pfam" id="PF00094">
    <property type="entry name" value="VWD"/>
    <property type="match status" value="1"/>
</dbReference>
<dbReference type="GO" id="GO:0005615">
    <property type="term" value="C:extracellular space"/>
    <property type="evidence" value="ECO:0007669"/>
    <property type="project" value="TreeGrafter"/>
</dbReference>
<dbReference type="SUPFAM" id="SSF57567">
    <property type="entry name" value="Serine protease inhibitors"/>
    <property type="match status" value="1"/>
</dbReference>
<dbReference type="InterPro" id="IPR001846">
    <property type="entry name" value="VWF_type-D"/>
</dbReference>
<keyword evidence="2" id="KW-0964">Secreted</keyword>
<dbReference type="InterPro" id="IPR014853">
    <property type="entry name" value="VWF/SSPO/ZAN-like_Cys-rich_dom"/>
</dbReference>
<evidence type="ECO:0000256" key="4">
    <source>
        <dbReference type="ARBA" id="ARBA00023180"/>
    </source>
</evidence>
<dbReference type="SMART" id="SM00216">
    <property type="entry name" value="VWD"/>
    <property type="match status" value="1"/>
</dbReference>
<dbReference type="PANTHER" id="PTHR11339:SF396">
    <property type="entry name" value="SCO-SPONDIN"/>
    <property type="match status" value="1"/>
</dbReference>
<feature type="non-terminal residue" evidence="6">
    <location>
        <position position="325"/>
    </location>
</feature>
<organism evidence="6 7">
    <name type="scientific">Pteruthius melanotis</name>
    <dbReference type="NCBI Taxonomy" id="357074"/>
    <lineage>
        <taxon>Eukaryota</taxon>
        <taxon>Metazoa</taxon>
        <taxon>Chordata</taxon>
        <taxon>Craniata</taxon>
        <taxon>Vertebrata</taxon>
        <taxon>Euteleostomi</taxon>
        <taxon>Archelosauria</taxon>
        <taxon>Archosauria</taxon>
        <taxon>Dinosauria</taxon>
        <taxon>Saurischia</taxon>
        <taxon>Theropoda</taxon>
        <taxon>Coelurosauria</taxon>
        <taxon>Aves</taxon>
        <taxon>Neognathae</taxon>
        <taxon>Neoaves</taxon>
        <taxon>Telluraves</taxon>
        <taxon>Australaves</taxon>
        <taxon>Passeriformes</taxon>
        <taxon>Sylvioidea</taxon>
        <taxon>Timaliidae</taxon>
        <taxon>Pteruthius</taxon>
    </lineage>
</organism>
<feature type="domain" description="VWFD" evidence="5">
    <location>
        <begin position="65"/>
        <end position="235"/>
    </location>
</feature>
<sequence length="325" mass="34899">TLCVPGCRCPPGLLLAQGGQCVPPAACPCPRGARLYPPGARIRRGCQACVCQRQRWHCGHEECAGTCVATGDPHYVTFDGRAFTFAGDCEYLLAREATGLFAVTAENVPCGATGVTCTKSVVVAMGNTVVHMLRGREVTVNGVAVRPPKVFGGSGLTLQRAGLFLLLLTRLGVAVLWDGGTRVYVRVSPRLRGRLAGLCGNFDGDAENDFGSRDGALEATPEIFGDSWRLSPLCPEADGHRPHPCDDSPQRSAWARGRCGVLRHQLFAPCHDLVPPQRFYEWCLFDACGCDSGGDCECLCTALAAYAEECGRRGRPLRWRSQGLC</sequence>
<keyword evidence="3" id="KW-1015">Disulfide bond</keyword>
<dbReference type="InterPro" id="IPR002919">
    <property type="entry name" value="TIL_dom"/>
</dbReference>
<evidence type="ECO:0000256" key="3">
    <source>
        <dbReference type="ARBA" id="ARBA00023157"/>
    </source>
</evidence>
<feature type="non-terminal residue" evidence="6">
    <location>
        <position position="1"/>
    </location>
</feature>
<dbReference type="EMBL" id="WEIY01001249">
    <property type="protein sequence ID" value="NXY11924.1"/>
    <property type="molecule type" value="Genomic_DNA"/>
</dbReference>
<dbReference type="OrthoDB" id="160294at2759"/>
<dbReference type="GO" id="GO:0031012">
    <property type="term" value="C:extracellular matrix"/>
    <property type="evidence" value="ECO:0007669"/>
    <property type="project" value="TreeGrafter"/>
</dbReference>
<dbReference type="AlphaFoldDB" id="A0A852N7M3"/>
<comment type="caution">
    <text evidence="6">The sequence shown here is derived from an EMBL/GenBank/DDBJ whole genome shotgun (WGS) entry which is preliminary data.</text>
</comment>
<protein>
    <submittedName>
        <fullName evidence="6">SSPO protein</fullName>
    </submittedName>
</protein>
<evidence type="ECO:0000256" key="2">
    <source>
        <dbReference type="ARBA" id="ARBA00022525"/>
    </source>
</evidence>
<dbReference type="CDD" id="cd19941">
    <property type="entry name" value="TIL"/>
    <property type="match status" value="1"/>
</dbReference>
<dbReference type="Pfam" id="PF08742">
    <property type="entry name" value="C8"/>
    <property type="match status" value="1"/>
</dbReference>
<comment type="subcellular location">
    <subcellularLocation>
        <location evidence="1">Secreted</location>
    </subcellularLocation>
</comment>
<name>A0A852N7M3_9PASS</name>
<dbReference type="Gene3D" id="2.10.25.10">
    <property type="entry name" value="Laminin"/>
    <property type="match status" value="1"/>
</dbReference>
<evidence type="ECO:0000259" key="5">
    <source>
        <dbReference type="PROSITE" id="PS51233"/>
    </source>
</evidence>
<keyword evidence="4" id="KW-0325">Glycoprotein</keyword>
<reference evidence="6" key="1">
    <citation type="submission" date="2020-02" db="EMBL/GenBank/DDBJ databases">
        <title>Bird 10,000 Genomes (B10K) Project - Family phase.</title>
        <authorList>
            <person name="Zhang G."/>
        </authorList>
    </citation>
    <scope>NUCLEOTIDE SEQUENCE</scope>
    <source>
        <strain evidence="6">B10K-IZ-033-77</strain>
    </source>
</reference>
<dbReference type="Proteomes" id="UP000603297">
    <property type="component" value="Unassembled WGS sequence"/>
</dbReference>
<keyword evidence="7" id="KW-1185">Reference proteome</keyword>
<evidence type="ECO:0000313" key="6">
    <source>
        <dbReference type="EMBL" id="NXY11924.1"/>
    </source>
</evidence>